<dbReference type="Proteomes" id="UP000799766">
    <property type="component" value="Unassembled WGS sequence"/>
</dbReference>
<sequence length="174" mass="20589">MTTPTVLSNSEESMPVYFWREYEEPYGFLSQWFECPFEHEGVTYKTAEMWMMVQKAKLFGDDDVAEQMLVTTEPKEHKALGRKVRNFHRPKWDEHKERIVEEGNWWKFTNNKGVARMIDLLLETDDRELVEASPFDRIWGIGFGAGSACQNRHKWGENLLGKALMKVRDRLREL</sequence>
<dbReference type="NCBIfam" id="TIGR02464">
    <property type="entry name" value="ribofla_fusion"/>
    <property type="match status" value="1"/>
</dbReference>
<evidence type="ECO:0000259" key="1">
    <source>
        <dbReference type="Pfam" id="PF08719"/>
    </source>
</evidence>
<protein>
    <recommendedName>
        <fullName evidence="1">NADAR domain-containing protein</fullName>
    </recommendedName>
</protein>
<organism evidence="2 3">
    <name type="scientific">Lineolata rhizophorae</name>
    <dbReference type="NCBI Taxonomy" id="578093"/>
    <lineage>
        <taxon>Eukaryota</taxon>
        <taxon>Fungi</taxon>
        <taxon>Dikarya</taxon>
        <taxon>Ascomycota</taxon>
        <taxon>Pezizomycotina</taxon>
        <taxon>Dothideomycetes</taxon>
        <taxon>Dothideomycetes incertae sedis</taxon>
        <taxon>Lineolatales</taxon>
        <taxon>Lineolataceae</taxon>
        <taxon>Lineolata</taxon>
    </lineage>
</organism>
<gene>
    <name evidence="2" type="ORF">BDY21DRAFT_343545</name>
</gene>
<dbReference type="AlphaFoldDB" id="A0A6A6P2G6"/>
<evidence type="ECO:0000313" key="3">
    <source>
        <dbReference type="Proteomes" id="UP000799766"/>
    </source>
</evidence>
<feature type="domain" description="NADAR" evidence="1">
    <location>
        <begin position="17"/>
        <end position="172"/>
    </location>
</feature>
<dbReference type="Gene3D" id="1.10.357.40">
    <property type="entry name" value="YbiA-like"/>
    <property type="match status" value="1"/>
</dbReference>
<reference evidence="2" key="1">
    <citation type="journal article" date="2020" name="Stud. Mycol.">
        <title>101 Dothideomycetes genomes: a test case for predicting lifestyles and emergence of pathogens.</title>
        <authorList>
            <person name="Haridas S."/>
            <person name="Albert R."/>
            <person name="Binder M."/>
            <person name="Bloem J."/>
            <person name="Labutti K."/>
            <person name="Salamov A."/>
            <person name="Andreopoulos B."/>
            <person name="Baker S."/>
            <person name="Barry K."/>
            <person name="Bills G."/>
            <person name="Bluhm B."/>
            <person name="Cannon C."/>
            <person name="Castanera R."/>
            <person name="Culley D."/>
            <person name="Daum C."/>
            <person name="Ezra D."/>
            <person name="Gonzalez J."/>
            <person name="Henrissat B."/>
            <person name="Kuo A."/>
            <person name="Liang C."/>
            <person name="Lipzen A."/>
            <person name="Lutzoni F."/>
            <person name="Magnuson J."/>
            <person name="Mondo S."/>
            <person name="Nolan M."/>
            <person name="Ohm R."/>
            <person name="Pangilinan J."/>
            <person name="Park H.-J."/>
            <person name="Ramirez L."/>
            <person name="Alfaro M."/>
            <person name="Sun H."/>
            <person name="Tritt A."/>
            <person name="Yoshinaga Y."/>
            <person name="Zwiers L.-H."/>
            <person name="Turgeon B."/>
            <person name="Goodwin S."/>
            <person name="Spatafora J."/>
            <person name="Crous P."/>
            <person name="Grigoriev I."/>
        </authorList>
    </citation>
    <scope>NUCLEOTIDE SEQUENCE</scope>
    <source>
        <strain evidence="2">ATCC 16933</strain>
    </source>
</reference>
<dbReference type="EMBL" id="MU001679">
    <property type="protein sequence ID" value="KAF2458069.1"/>
    <property type="molecule type" value="Genomic_DNA"/>
</dbReference>
<dbReference type="InterPro" id="IPR037238">
    <property type="entry name" value="YbiA-like_sf"/>
</dbReference>
<dbReference type="InterPro" id="IPR012816">
    <property type="entry name" value="NADAR"/>
</dbReference>
<name>A0A6A6P2G6_9PEZI</name>
<evidence type="ECO:0000313" key="2">
    <source>
        <dbReference type="EMBL" id="KAF2458069.1"/>
    </source>
</evidence>
<dbReference type="CDD" id="cd15457">
    <property type="entry name" value="NADAR"/>
    <property type="match status" value="1"/>
</dbReference>
<dbReference type="Pfam" id="PF08719">
    <property type="entry name" value="NADAR"/>
    <property type="match status" value="1"/>
</dbReference>
<accession>A0A6A6P2G6</accession>
<dbReference type="OrthoDB" id="206452at2759"/>
<keyword evidence="3" id="KW-1185">Reference proteome</keyword>
<proteinExistence type="predicted"/>
<dbReference type="SUPFAM" id="SSF143990">
    <property type="entry name" value="YbiA-like"/>
    <property type="match status" value="1"/>
</dbReference>